<feature type="non-terminal residue" evidence="14">
    <location>
        <position position="1"/>
    </location>
</feature>
<evidence type="ECO:0000256" key="10">
    <source>
        <dbReference type="ARBA" id="ARBA00023157"/>
    </source>
</evidence>
<keyword evidence="9" id="KW-0862">Zinc</keyword>
<evidence type="ECO:0000256" key="4">
    <source>
        <dbReference type="ARBA" id="ARBA00012012"/>
    </source>
</evidence>
<keyword evidence="6" id="KW-0964">Secreted</keyword>
<keyword evidence="11" id="KW-0012">Acyltransferase</keyword>
<feature type="domain" description="Peptidase M28" evidence="13">
    <location>
        <begin position="166"/>
        <end position="401"/>
    </location>
</feature>
<proteinExistence type="evidence at transcript level"/>
<organism evidence="14">
    <name type="scientific">Amblyomma maculatum</name>
    <name type="common">Gulf Coast tick</name>
    <dbReference type="NCBI Taxonomy" id="34609"/>
    <lineage>
        <taxon>Eukaryota</taxon>
        <taxon>Metazoa</taxon>
        <taxon>Ecdysozoa</taxon>
        <taxon>Arthropoda</taxon>
        <taxon>Chelicerata</taxon>
        <taxon>Arachnida</taxon>
        <taxon>Acari</taxon>
        <taxon>Parasitiformes</taxon>
        <taxon>Ixodida</taxon>
        <taxon>Ixodoidea</taxon>
        <taxon>Ixodidae</taxon>
        <taxon>Amblyomminae</taxon>
        <taxon>Amblyomma</taxon>
    </lineage>
</organism>
<keyword evidence="7" id="KW-0808">Transferase</keyword>
<dbReference type="PANTHER" id="PTHR12283">
    <property type="entry name" value="GLUTAMINYL-PEPTIDE CYCLOTRANSFERASE"/>
    <property type="match status" value="1"/>
</dbReference>
<evidence type="ECO:0000256" key="7">
    <source>
        <dbReference type="ARBA" id="ARBA00022679"/>
    </source>
</evidence>
<evidence type="ECO:0000256" key="11">
    <source>
        <dbReference type="ARBA" id="ARBA00023315"/>
    </source>
</evidence>
<dbReference type="InterPro" id="IPR040234">
    <property type="entry name" value="QC/QCL"/>
</dbReference>
<evidence type="ECO:0000256" key="8">
    <source>
        <dbReference type="ARBA" id="ARBA00022723"/>
    </source>
</evidence>
<accession>G3MGU0</accession>
<dbReference type="BRENDA" id="2.3.2.5">
    <property type="organism ID" value="14450"/>
</dbReference>
<keyword evidence="10" id="KW-1015">Disulfide bond</keyword>
<evidence type="ECO:0000256" key="9">
    <source>
        <dbReference type="ARBA" id="ARBA00022833"/>
    </source>
</evidence>
<dbReference type="Pfam" id="PF04389">
    <property type="entry name" value="Peptidase_M28"/>
    <property type="match status" value="1"/>
</dbReference>
<dbReference type="EMBL" id="JO841091">
    <property type="protein sequence ID" value="AEO32708.1"/>
    <property type="molecule type" value="mRNA"/>
</dbReference>
<dbReference type="PANTHER" id="PTHR12283:SF6">
    <property type="entry name" value="GLUTAMINYL-PEPTIDE CYCLOTRANSFERASE-RELATED"/>
    <property type="match status" value="1"/>
</dbReference>
<evidence type="ECO:0000256" key="6">
    <source>
        <dbReference type="ARBA" id="ARBA00022525"/>
    </source>
</evidence>
<name>G3MGU0_AMBMU</name>
<dbReference type="InterPro" id="IPR007484">
    <property type="entry name" value="Peptidase_M28"/>
</dbReference>
<comment type="subcellular location">
    <subcellularLocation>
        <location evidence="2">Secreted</location>
    </subcellularLocation>
</comment>
<dbReference type="GO" id="GO:0016603">
    <property type="term" value="F:glutaminyl-peptide cyclotransferase activity"/>
    <property type="evidence" value="ECO:0007669"/>
    <property type="project" value="UniProtKB-EC"/>
</dbReference>
<sequence>KPSRGFSWSRSKRCRREERQRARLFVRGRVVACAAAAGRSGSFSVSVSVSVSAAFVMIIATSLLVEYFLAFLIALAEAVTWHELKWVRDLRPLVQDELLYAAELPVQEQETFHDVLRHILVPRTVGSEGHAQVRQFIRTSLEDLGWHVEEDAFQASTPLGTKGFSNVVATLDTSACHRLVLACHYDSMVPKYGEFLGATDSAVPCAQLIYLASVLNDKLKEQKRRGDGITLQLIFFDGEEAFVRWSSSDSLYGSRHLASMWHRNSTQSLLLEGCLPRSDIATQIDRMEVLVLLDLLGAANPRFYSYFVDTRLVYDRFVEIESRLNDMGAMETSCSRCRTNYFVNSSQLALIEDDHIPFLRKNVPIVHVIPNPFPSVWHTRDDNAENLDHPTINNLNKIFKAFLTEYLRL</sequence>
<evidence type="ECO:0000256" key="2">
    <source>
        <dbReference type="ARBA" id="ARBA00004613"/>
    </source>
</evidence>
<keyword evidence="12" id="KW-0812">Transmembrane</keyword>
<evidence type="ECO:0000256" key="3">
    <source>
        <dbReference type="ARBA" id="ARBA00006014"/>
    </source>
</evidence>
<dbReference type="EC" id="2.3.2.5" evidence="4"/>
<protein>
    <recommendedName>
        <fullName evidence="5">Glutaminyl-peptide cyclotransferase</fullName>
        <ecNumber evidence="4">2.3.2.5</ecNumber>
    </recommendedName>
</protein>
<keyword evidence="12" id="KW-1133">Transmembrane helix</keyword>
<comment type="catalytic activity">
    <reaction evidence="1">
        <text>N-terminal L-glutaminyl-[peptide] = N-terminal 5-oxo-L-prolyl-[peptide] + NH4(+)</text>
        <dbReference type="Rhea" id="RHEA:23652"/>
        <dbReference type="Rhea" id="RHEA-COMP:11736"/>
        <dbReference type="Rhea" id="RHEA-COMP:11846"/>
        <dbReference type="ChEBI" id="CHEBI:28938"/>
        <dbReference type="ChEBI" id="CHEBI:64722"/>
        <dbReference type="ChEBI" id="CHEBI:87215"/>
        <dbReference type="EC" id="2.3.2.5"/>
    </reaction>
</comment>
<evidence type="ECO:0000256" key="1">
    <source>
        <dbReference type="ARBA" id="ARBA00000001"/>
    </source>
</evidence>
<dbReference type="CDD" id="cd03880">
    <property type="entry name" value="M28_QC_like"/>
    <property type="match status" value="1"/>
</dbReference>
<comment type="similarity">
    <text evidence="3">Belongs to the glutaminyl-peptide cyclotransferase family.</text>
</comment>
<keyword evidence="8" id="KW-0479">Metal-binding</keyword>
<evidence type="ECO:0000256" key="12">
    <source>
        <dbReference type="SAM" id="Phobius"/>
    </source>
</evidence>
<evidence type="ECO:0000256" key="5">
    <source>
        <dbReference type="ARBA" id="ARBA00016861"/>
    </source>
</evidence>
<keyword evidence="12" id="KW-0472">Membrane</keyword>
<dbReference type="GO" id="GO:0008270">
    <property type="term" value="F:zinc ion binding"/>
    <property type="evidence" value="ECO:0007669"/>
    <property type="project" value="TreeGrafter"/>
</dbReference>
<feature type="transmembrane region" description="Helical" evidence="12">
    <location>
        <begin position="54"/>
        <end position="76"/>
    </location>
</feature>
<dbReference type="FunFam" id="3.40.630.10:FF:000029">
    <property type="entry name" value="Glutaminyl-peptide cyclotransferase"/>
    <property type="match status" value="1"/>
</dbReference>
<dbReference type="SUPFAM" id="SSF53187">
    <property type="entry name" value="Zn-dependent exopeptidases"/>
    <property type="match status" value="1"/>
</dbReference>
<evidence type="ECO:0000259" key="13">
    <source>
        <dbReference type="Pfam" id="PF04389"/>
    </source>
</evidence>
<dbReference type="InterPro" id="IPR037457">
    <property type="entry name" value="M28_QC"/>
</dbReference>
<reference evidence="14" key="1">
    <citation type="journal article" date="2011" name="PLoS ONE">
        <title>A deep insight into the sialotranscriptome of the gulf coast tick, Amblyomma maculatum.</title>
        <authorList>
            <person name="Karim S."/>
            <person name="Singh P."/>
            <person name="Ribeiro J.M."/>
        </authorList>
    </citation>
    <scope>NUCLEOTIDE SEQUENCE</scope>
    <source>
        <tissue evidence="14">Salivary gland</tissue>
    </source>
</reference>
<evidence type="ECO:0000313" key="14">
    <source>
        <dbReference type="EMBL" id="AEO32708.1"/>
    </source>
</evidence>
<dbReference type="Gene3D" id="3.40.630.10">
    <property type="entry name" value="Zn peptidases"/>
    <property type="match status" value="1"/>
</dbReference>
<dbReference type="AlphaFoldDB" id="G3MGU0"/>
<dbReference type="GO" id="GO:0005576">
    <property type="term" value="C:extracellular region"/>
    <property type="evidence" value="ECO:0007669"/>
    <property type="project" value="UniProtKB-SubCell"/>
</dbReference>